<protein>
    <submittedName>
        <fullName evidence="1">Broad specificity phosphatase PhoE</fullName>
    </submittedName>
</protein>
<dbReference type="Gene3D" id="3.40.50.1240">
    <property type="entry name" value="Phosphoglycerate mutase-like"/>
    <property type="match status" value="1"/>
</dbReference>
<dbReference type="Pfam" id="PF00300">
    <property type="entry name" value="His_Phos_1"/>
    <property type="match status" value="1"/>
</dbReference>
<evidence type="ECO:0000313" key="2">
    <source>
        <dbReference type="Proteomes" id="UP000542353"/>
    </source>
</evidence>
<reference evidence="1 2" key="1">
    <citation type="submission" date="2020-08" db="EMBL/GenBank/DDBJ databases">
        <title>Genomic Encyclopedia of Type Strains, Phase IV (KMG-IV): sequencing the most valuable type-strain genomes for metagenomic binning, comparative biology and taxonomic classification.</title>
        <authorList>
            <person name="Goeker M."/>
        </authorList>
    </citation>
    <scope>NUCLEOTIDE SEQUENCE [LARGE SCALE GENOMIC DNA]</scope>
    <source>
        <strain evidence="1 2">DSM 12706</strain>
    </source>
</reference>
<dbReference type="RefSeq" id="WP_184258142.1">
    <property type="nucleotide sequence ID" value="NZ_JACHIH010000015.1"/>
</dbReference>
<dbReference type="SMART" id="SM00855">
    <property type="entry name" value="PGAM"/>
    <property type="match status" value="1"/>
</dbReference>
<comment type="caution">
    <text evidence="1">The sequence shown here is derived from an EMBL/GenBank/DDBJ whole genome shotgun (WGS) entry which is preliminary data.</text>
</comment>
<dbReference type="Proteomes" id="UP000542353">
    <property type="component" value="Unassembled WGS sequence"/>
</dbReference>
<dbReference type="InterPro" id="IPR029033">
    <property type="entry name" value="His_PPase_superfam"/>
</dbReference>
<evidence type="ECO:0000313" key="1">
    <source>
        <dbReference type="EMBL" id="MBB5047880.1"/>
    </source>
</evidence>
<proteinExistence type="predicted"/>
<dbReference type="EMBL" id="JACHIH010000015">
    <property type="protein sequence ID" value="MBB5047880.1"/>
    <property type="molecule type" value="Genomic_DNA"/>
</dbReference>
<accession>A0A7W7Z532</accession>
<dbReference type="InterPro" id="IPR013078">
    <property type="entry name" value="His_Pase_superF_clade-1"/>
</dbReference>
<dbReference type="SUPFAM" id="SSF53254">
    <property type="entry name" value="Phosphoglycerate mutase-like"/>
    <property type="match status" value="1"/>
</dbReference>
<keyword evidence="2" id="KW-1185">Reference proteome</keyword>
<organism evidence="1 2">
    <name type="scientific">Rhodopseudomonas rhenobacensis</name>
    <dbReference type="NCBI Taxonomy" id="87461"/>
    <lineage>
        <taxon>Bacteria</taxon>
        <taxon>Pseudomonadati</taxon>
        <taxon>Pseudomonadota</taxon>
        <taxon>Alphaproteobacteria</taxon>
        <taxon>Hyphomicrobiales</taxon>
        <taxon>Nitrobacteraceae</taxon>
        <taxon>Rhodopseudomonas</taxon>
    </lineage>
</organism>
<sequence>MTLHLTLLCHAPTAATRAAAFADDEALDEKGIAAAAALAASLPRYGRVLSSPARAALQTATALRLDAEVITELRDADSGRWRGQPIAEVAAAEPEALALWMSSPDAAPHGGESVAAVIARVGAWLDGLQLSGRVLAVSPPAIVRAAVIHVLQAPATSFWKIDAGPLARIDLTRNAQRWALRAPSVQRDVGE</sequence>
<name>A0A7W7Z532_9BRAD</name>
<dbReference type="AlphaFoldDB" id="A0A7W7Z532"/>
<gene>
    <name evidence="1" type="ORF">HNR60_002637</name>
</gene>